<proteinExistence type="inferred from homology"/>
<name>A0A4P9VUE2_9FUNG</name>
<dbReference type="Pfam" id="PF00995">
    <property type="entry name" value="Sec1"/>
    <property type="match status" value="1"/>
</dbReference>
<dbReference type="InterPro" id="IPR027482">
    <property type="entry name" value="Sec1-like_dom2"/>
</dbReference>
<dbReference type="EMBL" id="ML001518">
    <property type="protein sequence ID" value="RKO83209.1"/>
    <property type="molecule type" value="Genomic_DNA"/>
</dbReference>
<dbReference type="Gene3D" id="3.40.50.2060">
    <property type="match status" value="1"/>
</dbReference>
<dbReference type="SUPFAM" id="SSF56815">
    <property type="entry name" value="Sec1/munc18-like (SM) proteins"/>
    <property type="match status" value="1"/>
</dbReference>
<reference evidence="3" key="1">
    <citation type="journal article" date="2018" name="Nat. Microbiol.">
        <title>Leveraging single-cell genomics to expand the fungal tree of life.</title>
        <authorList>
            <person name="Ahrendt S.R."/>
            <person name="Quandt C.A."/>
            <person name="Ciobanu D."/>
            <person name="Clum A."/>
            <person name="Salamov A."/>
            <person name="Andreopoulos B."/>
            <person name="Cheng J.F."/>
            <person name="Woyke T."/>
            <person name="Pelin A."/>
            <person name="Henrissat B."/>
            <person name="Reynolds N.K."/>
            <person name="Benny G.L."/>
            <person name="Smith M.E."/>
            <person name="James T.Y."/>
            <person name="Grigoriev I.V."/>
        </authorList>
    </citation>
    <scope>NUCLEOTIDE SEQUENCE [LARGE SCALE GENOMIC DNA]</scope>
</reference>
<accession>A0A4P9VUE2</accession>
<dbReference type="InterPro" id="IPR043127">
    <property type="entry name" value="Sec-1-like_dom3a"/>
</dbReference>
<dbReference type="OrthoDB" id="2228at2759"/>
<evidence type="ECO:0000256" key="1">
    <source>
        <dbReference type="ARBA" id="ARBA00009884"/>
    </source>
</evidence>
<dbReference type="Gene3D" id="3.90.830.10">
    <property type="entry name" value="Syntaxin Binding Protein 1, Chain A, domain 2"/>
    <property type="match status" value="1"/>
</dbReference>
<dbReference type="PANTHER" id="PTHR11679">
    <property type="entry name" value="VESICLE PROTEIN SORTING-ASSOCIATED"/>
    <property type="match status" value="1"/>
</dbReference>
<organism evidence="2 3">
    <name type="scientific">Blyttiomyces helicus</name>
    <dbReference type="NCBI Taxonomy" id="388810"/>
    <lineage>
        <taxon>Eukaryota</taxon>
        <taxon>Fungi</taxon>
        <taxon>Fungi incertae sedis</taxon>
        <taxon>Chytridiomycota</taxon>
        <taxon>Chytridiomycota incertae sedis</taxon>
        <taxon>Chytridiomycetes</taxon>
        <taxon>Chytridiomycetes incertae sedis</taxon>
        <taxon>Blyttiomyces</taxon>
    </lineage>
</organism>
<dbReference type="InterPro" id="IPR001619">
    <property type="entry name" value="Sec1-like"/>
</dbReference>
<dbReference type="AlphaFoldDB" id="A0A4P9VUE2"/>
<keyword evidence="3" id="KW-1185">Reference proteome</keyword>
<evidence type="ECO:0000313" key="2">
    <source>
        <dbReference type="EMBL" id="RKO83209.1"/>
    </source>
</evidence>
<sequence length="239" mass="26831">MPVNLKTQLRQLILTEALKSVQDPGKYKVLVCDPHSMKCLFNVCTKEQRATETRQEAIYLITPTRNVIDAIINDLSGPKRMYTGAHIFSIAALPDNLFDRLKTGAAAYIKNLKELNIDFTPLKRMYSPSNIEDLDGSLEDMADQLISVFTTLGDSPVIRYFDPSGNRDSLAARAAVKIQAAIDKYRDLEPDWPPKSPYPPAQLLVLDRSVDVFSPLLHSFTYQAAVFDLLQVDLDKVEV</sequence>
<comment type="similarity">
    <text evidence="1">Belongs to the STXBP/unc-18/SEC1 family.</text>
</comment>
<gene>
    <name evidence="2" type="ORF">BDK51DRAFT_33666</name>
</gene>
<feature type="non-terminal residue" evidence="2">
    <location>
        <position position="239"/>
    </location>
</feature>
<dbReference type="GO" id="GO:0016192">
    <property type="term" value="P:vesicle-mediated transport"/>
    <property type="evidence" value="ECO:0007669"/>
    <property type="project" value="InterPro"/>
</dbReference>
<evidence type="ECO:0000313" key="3">
    <source>
        <dbReference type="Proteomes" id="UP000269721"/>
    </source>
</evidence>
<dbReference type="Gene3D" id="3.40.50.1910">
    <property type="match status" value="1"/>
</dbReference>
<dbReference type="InterPro" id="IPR043154">
    <property type="entry name" value="Sec-1-like_dom1"/>
</dbReference>
<dbReference type="InterPro" id="IPR036045">
    <property type="entry name" value="Sec1-like_sf"/>
</dbReference>
<protein>
    <submittedName>
        <fullName evidence="2">Sec1-like protein</fullName>
    </submittedName>
</protein>
<dbReference type="Proteomes" id="UP000269721">
    <property type="component" value="Unassembled WGS sequence"/>
</dbReference>